<feature type="transmembrane region" description="Helical" evidence="1">
    <location>
        <begin position="36"/>
        <end position="55"/>
    </location>
</feature>
<dbReference type="Proteomes" id="UP000177796">
    <property type="component" value="Unassembled WGS sequence"/>
</dbReference>
<protein>
    <recommendedName>
        <fullName evidence="4">DUF1616 domain-containing protein</fullName>
    </recommendedName>
</protein>
<feature type="transmembrane region" description="Helical" evidence="1">
    <location>
        <begin position="62"/>
        <end position="83"/>
    </location>
</feature>
<keyword evidence="1" id="KW-0472">Membrane</keyword>
<feature type="transmembrane region" description="Helical" evidence="1">
    <location>
        <begin position="12"/>
        <end position="30"/>
    </location>
</feature>
<evidence type="ECO:0000256" key="1">
    <source>
        <dbReference type="SAM" id="Phobius"/>
    </source>
</evidence>
<sequence>MKKAADTIQSIVGLTAIGSFLAIFVSMFIARDYMALFAVLFFLLFPISLSLNIITREWRISFGFALILLLFVVLGITTAYFGLDQLKSFSIYTLDLQRVENGFSGSFIVPQDIALKNKHHTYLYNMSYYSSWRLNGKSANIEFTFPGGEFKNKYDFGRSDGDANKNKQTLVHTRWLSGNDFVPKDGLYSFKLFFDNKELAGEVSSVDVEIREYRR</sequence>
<keyword evidence="1" id="KW-1133">Transmembrane helix</keyword>
<evidence type="ECO:0000313" key="3">
    <source>
        <dbReference type="Proteomes" id="UP000177796"/>
    </source>
</evidence>
<comment type="caution">
    <text evidence="2">The sequence shown here is derived from an EMBL/GenBank/DDBJ whole genome shotgun (WGS) entry which is preliminary data.</text>
</comment>
<proteinExistence type="predicted"/>
<gene>
    <name evidence="2" type="ORF">A3C81_03165</name>
</gene>
<keyword evidence="1" id="KW-0812">Transmembrane</keyword>
<evidence type="ECO:0000313" key="2">
    <source>
        <dbReference type="EMBL" id="OGN16815.1"/>
    </source>
</evidence>
<reference evidence="2 3" key="1">
    <citation type="journal article" date="2016" name="Nat. Commun.">
        <title>Thousands of microbial genomes shed light on interconnected biogeochemical processes in an aquifer system.</title>
        <authorList>
            <person name="Anantharaman K."/>
            <person name="Brown C.T."/>
            <person name="Hug L.A."/>
            <person name="Sharon I."/>
            <person name="Castelle C.J."/>
            <person name="Probst A.J."/>
            <person name="Thomas B.C."/>
            <person name="Singh A."/>
            <person name="Wilkins M.J."/>
            <person name="Karaoz U."/>
            <person name="Brodie E.L."/>
            <person name="Williams K.H."/>
            <person name="Hubbard S.S."/>
            <person name="Banfield J.F."/>
        </authorList>
    </citation>
    <scope>NUCLEOTIDE SEQUENCE [LARGE SCALE GENOMIC DNA]</scope>
</reference>
<organism evidence="2 3">
    <name type="scientific">Candidatus Yanofskybacteria bacterium RIFCSPHIGHO2_02_FULL_46_19</name>
    <dbReference type="NCBI Taxonomy" id="1802684"/>
    <lineage>
        <taxon>Bacteria</taxon>
        <taxon>Candidatus Yanofskyibacteriota</taxon>
    </lineage>
</organism>
<evidence type="ECO:0008006" key="4">
    <source>
        <dbReference type="Google" id="ProtNLM"/>
    </source>
</evidence>
<accession>A0A1F8FUW2</accession>
<dbReference type="EMBL" id="MGJY01000003">
    <property type="protein sequence ID" value="OGN16815.1"/>
    <property type="molecule type" value="Genomic_DNA"/>
</dbReference>
<dbReference type="AlphaFoldDB" id="A0A1F8FUW2"/>
<name>A0A1F8FUW2_9BACT</name>